<dbReference type="EMBL" id="LUGH01001483">
    <property type="protein sequence ID" value="OBZ81064.1"/>
    <property type="molecule type" value="Genomic_DNA"/>
</dbReference>
<dbReference type="Pfam" id="PF05970">
    <property type="entry name" value="PIF1"/>
    <property type="match status" value="1"/>
</dbReference>
<gene>
    <name evidence="3" type="ORF">A0J61_10887</name>
</gene>
<sequence length="581" mass="66505">TVWCSDTPPCAVVPNAYPLAYETVTKHIVYGSCGILNSNAVCMDAEKECTKWYPQEILRRNNGSSIPKIINEHTYNIDNCWIVPHNLYLCSKYDAHINGELCSSINSVKYVYKYVYKGHDRASMSVEQKDEIKSFVDARYVSASELCWRLFSFPIHKEFPSHQRLAIHLEGEEPVYFNEDDDIFNGLQRACTQETTLTSWFKTNASDPNARSILYVWHDEKEPRRWEKRVRGFGGTIGRIYAVSSKQTELYHMRMLLHHVSGATSFAHLKTVNGIIYPTFQDACRAFHLRESDDQWSQRLDEAAQIQAPVSLRRLFTILLIFRTPSNPYQLWLEFRNELSEDYLHQLRNVPNNALFNIDDILATQHGTCLICYPGFVLPTIDTRSHYGNAGVCRLIREQYRLHMFAQQSSVSEDVAGLNNDQRQVFDVIMRCVERDSYQSTEHIKIFFVDGPRGAGKTYLFNIILKAVRSANDGYALAVVFSATAALLLEDGRTAHSISKIPLEASSTTFCDNKPQFPTAELLKKTKLIIWVESSMINKSILETVDRTFKDIFSRINEALSNVSFGGRLMLFGGNFRQVLP</sequence>
<proteinExistence type="inferred from homology"/>
<dbReference type="PANTHER" id="PTHR10492:SF57">
    <property type="entry name" value="ATP-DEPENDENT DNA HELICASE"/>
    <property type="match status" value="1"/>
</dbReference>
<accession>A0A1C7N132</accession>
<comment type="similarity">
    <text evidence="1">Belongs to the helicase family.</text>
</comment>
<keyword evidence="1" id="KW-0347">Helicase</keyword>
<dbReference type="Gene3D" id="3.40.50.300">
    <property type="entry name" value="P-loop containing nucleotide triphosphate hydrolases"/>
    <property type="match status" value="1"/>
</dbReference>
<keyword evidence="1" id="KW-0233">DNA recombination</keyword>
<reference evidence="3 4" key="1">
    <citation type="submission" date="2016-03" db="EMBL/GenBank/DDBJ databases">
        <title>Choanephora cucurbitarum.</title>
        <authorList>
            <person name="Min B."/>
            <person name="Park H."/>
            <person name="Park J.-H."/>
            <person name="Shin H.-D."/>
            <person name="Choi I.-G."/>
        </authorList>
    </citation>
    <scope>NUCLEOTIDE SEQUENCE [LARGE SCALE GENOMIC DNA]</scope>
    <source>
        <strain evidence="3 4">KUS-F28377</strain>
    </source>
</reference>
<protein>
    <recommendedName>
        <fullName evidence="1">ATP-dependent DNA helicase</fullName>
        <ecNumber evidence="1">5.6.2.3</ecNumber>
    </recommendedName>
</protein>
<dbReference type="GO" id="GO:0006281">
    <property type="term" value="P:DNA repair"/>
    <property type="evidence" value="ECO:0007669"/>
    <property type="project" value="UniProtKB-KW"/>
</dbReference>
<feature type="domain" description="DNA helicase Pif1-like DEAD-box helicase" evidence="2">
    <location>
        <begin position="418"/>
        <end position="581"/>
    </location>
</feature>
<feature type="non-terminal residue" evidence="3">
    <location>
        <position position="1"/>
    </location>
</feature>
<evidence type="ECO:0000259" key="2">
    <source>
        <dbReference type="Pfam" id="PF05970"/>
    </source>
</evidence>
<dbReference type="PANTHER" id="PTHR10492">
    <property type="match status" value="1"/>
</dbReference>
<dbReference type="InterPro" id="IPR027417">
    <property type="entry name" value="P-loop_NTPase"/>
</dbReference>
<dbReference type="InParanoid" id="A0A1C7N132"/>
<keyword evidence="4" id="KW-1185">Reference proteome</keyword>
<keyword evidence="1" id="KW-0234">DNA repair</keyword>
<dbReference type="SUPFAM" id="SSF52540">
    <property type="entry name" value="P-loop containing nucleoside triphosphate hydrolases"/>
    <property type="match status" value="1"/>
</dbReference>
<dbReference type="EC" id="5.6.2.3" evidence="1"/>
<dbReference type="Proteomes" id="UP000093000">
    <property type="component" value="Unassembled WGS sequence"/>
</dbReference>
<dbReference type="GO" id="GO:0005524">
    <property type="term" value="F:ATP binding"/>
    <property type="evidence" value="ECO:0007669"/>
    <property type="project" value="UniProtKB-KW"/>
</dbReference>
<evidence type="ECO:0000313" key="4">
    <source>
        <dbReference type="Proteomes" id="UP000093000"/>
    </source>
</evidence>
<dbReference type="AlphaFoldDB" id="A0A1C7N132"/>
<keyword evidence="1" id="KW-0067">ATP-binding</keyword>
<evidence type="ECO:0000313" key="3">
    <source>
        <dbReference type="EMBL" id="OBZ81064.1"/>
    </source>
</evidence>
<keyword evidence="1" id="KW-0227">DNA damage</keyword>
<name>A0A1C7N132_9FUNG</name>
<keyword evidence="1" id="KW-0378">Hydrolase</keyword>
<dbReference type="GO" id="GO:0043139">
    <property type="term" value="F:5'-3' DNA helicase activity"/>
    <property type="evidence" value="ECO:0007669"/>
    <property type="project" value="UniProtKB-EC"/>
</dbReference>
<dbReference type="GO" id="GO:0006310">
    <property type="term" value="P:DNA recombination"/>
    <property type="evidence" value="ECO:0007669"/>
    <property type="project" value="UniProtKB-KW"/>
</dbReference>
<dbReference type="STRING" id="101091.A0A1C7N132"/>
<comment type="catalytic activity">
    <reaction evidence="1">
        <text>ATP + H2O = ADP + phosphate + H(+)</text>
        <dbReference type="Rhea" id="RHEA:13065"/>
        <dbReference type="ChEBI" id="CHEBI:15377"/>
        <dbReference type="ChEBI" id="CHEBI:15378"/>
        <dbReference type="ChEBI" id="CHEBI:30616"/>
        <dbReference type="ChEBI" id="CHEBI:43474"/>
        <dbReference type="ChEBI" id="CHEBI:456216"/>
        <dbReference type="EC" id="5.6.2.3"/>
    </reaction>
</comment>
<dbReference type="OrthoDB" id="1075553at2759"/>
<comment type="caution">
    <text evidence="3">The sequence shown here is derived from an EMBL/GenBank/DDBJ whole genome shotgun (WGS) entry which is preliminary data.</text>
</comment>
<dbReference type="GO" id="GO:0000723">
    <property type="term" value="P:telomere maintenance"/>
    <property type="evidence" value="ECO:0007669"/>
    <property type="project" value="InterPro"/>
</dbReference>
<organism evidence="3 4">
    <name type="scientific">Choanephora cucurbitarum</name>
    <dbReference type="NCBI Taxonomy" id="101091"/>
    <lineage>
        <taxon>Eukaryota</taxon>
        <taxon>Fungi</taxon>
        <taxon>Fungi incertae sedis</taxon>
        <taxon>Mucoromycota</taxon>
        <taxon>Mucoromycotina</taxon>
        <taxon>Mucoromycetes</taxon>
        <taxon>Mucorales</taxon>
        <taxon>Mucorineae</taxon>
        <taxon>Choanephoraceae</taxon>
        <taxon>Choanephoroideae</taxon>
        <taxon>Choanephora</taxon>
    </lineage>
</organism>
<dbReference type="GO" id="GO:0016887">
    <property type="term" value="F:ATP hydrolysis activity"/>
    <property type="evidence" value="ECO:0007669"/>
    <property type="project" value="RHEA"/>
</dbReference>
<comment type="cofactor">
    <cofactor evidence="1">
        <name>Mg(2+)</name>
        <dbReference type="ChEBI" id="CHEBI:18420"/>
    </cofactor>
</comment>
<evidence type="ECO:0000256" key="1">
    <source>
        <dbReference type="RuleBase" id="RU363044"/>
    </source>
</evidence>
<feature type="non-terminal residue" evidence="3">
    <location>
        <position position="581"/>
    </location>
</feature>
<keyword evidence="1" id="KW-0547">Nucleotide-binding</keyword>
<dbReference type="InterPro" id="IPR010285">
    <property type="entry name" value="DNA_helicase_pif1-like_DEAD"/>
</dbReference>